<comment type="caution">
    <text evidence="1">The sequence shown here is derived from an EMBL/GenBank/DDBJ whole genome shotgun (WGS) entry which is preliminary data.</text>
</comment>
<sequence>PLDAAEGAPEGGGVATAALINAPVSETGDPCLHRAPSNP</sequence>
<name>A0A0F9K7P9_9ZZZZ</name>
<organism evidence="1">
    <name type="scientific">marine sediment metagenome</name>
    <dbReference type="NCBI Taxonomy" id="412755"/>
    <lineage>
        <taxon>unclassified sequences</taxon>
        <taxon>metagenomes</taxon>
        <taxon>ecological metagenomes</taxon>
    </lineage>
</organism>
<accession>A0A0F9K7P9</accession>
<evidence type="ECO:0000313" key="1">
    <source>
        <dbReference type="EMBL" id="KKM18078.1"/>
    </source>
</evidence>
<gene>
    <name evidence="1" type="ORF">LCGC14_1669360</name>
</gene>
<reference evidence="1" key="1">
    <citation type="journal article" date="2015" name="Nature">
        <title>Complex archaea that bridge the gap between prokaryotes and eukaryotes.</title>
        <authorList>
            <person name="Spang A."/>
            <person name="Saw J.H."/>
            <person name="Jorgensen S.L."/>
            <person name="Zaremba-Niedzwiedzka K."/>
            <person name="Martijn J."/>
            <person name="Lind A.E."/>
            <person name="van Eijk R."/>
            <person name="Schleper C."/>
            <person name="Guy L."/>
            <person name="Ettema T.J."/>
        </authorList>
    </citation>
    <scope>NUCLEOTIDE SEQUENCE</scope>
</reference>
<protein>
    <submittedName>
        <fullName evidence="1">Uncharacterized protein</fullName>
    </submittedName>
</protein>
<feature type="non-terminal residue" evidence="1">
    <location>
        <position position="1"/>
    </location>
</feature>
<dbReference type="AlphaFoldDB" id="A0A0F9K7P9"/>
<proteinExistence type="predicted"/>
<dbReference type="EMBL" id="LAZR01014304">
    <property type="protein sequence ID" value="KKM18078.1"/>
    <property type="molecule type" value="Genomic_DNA"/>
</dbReference>